<dbReference type="RefSeq" id="WP_079685456.1">
    <property type="nucleotide sequence ID" value="NZ_FUZU01000001.1"/>
</dbReference>
<dbReference type="PROSITE" id="PS51257">
    <property type="entry name" value="PROKAR_LIPOPROTEIN"/>
    <property type="match status" value="1"/>
</dbReference>
<evidence type="ECO:0000313" key="2">
    <source>
        <dbReference type="Proteomes" id="UP000190961"/>
    </source>
</evidence>
<name>A0A1T5J8G9_9BACT</name>
<dbReference type="STRING" id="688867.SAMN05660236_0866"/>
<evidence type="ECO:0008006" key="3">
    <source>
        <dbReference type="Google" id="ProtNLM"/>
    </source>
</evidence>
<protein>
    <recommendedName>
        <fullName evidence="3">2-dehydro-3-deoxyphosphooctonate aldolase</fullName>
    </recommendedName>
</protein>
<sequence>MTKQKSYWHHTDFPIRKVNSSILIILIVVIASCKSEKLHWTTKQKNTLESIPEIDSILVLEGVSKSSKYGYTPEAPITLGVRNQYVSVTYPEKYLNSLTGPQGEQVLYERVKSCCFFKTANSDAAYQNVGVLEIYEVSYEGLKTPKLLYLNFFDEGKAFAPQGFLPKKTIASTKP</sequence>
<gene>
    <name evidence="1" type="ORF">SAMN05660236_0866</name>
</gene>
<dbReference type="OrthoDB" id="5522619at2"/>
<keyword evidence="2" id="KW-1185">Reference proteome</keyword>
<evidence type="ECO:0000313" key="1">
    <source>
        <dbReference type="EMBL" id="SKC47711.1"/>
    </source>
</evidence>
<proteinExistence type="predicted"/>
<accession>A0A1T5J8G9</accession>
<dbReference type="AlphaFoldDB" id="A0A1T5J8G9"/>
<reference evidence="1 2" key="1">
    <citation type="submission" date="2017-02" db="EMBL/GenBank/DDBJ databases">
        <authorList>
            <person name="Peterson S.W."/>
        </authorList>
    </citation>
    <scope>NUCLEOTIDE SEQUENCE [LARGE SCALE GENOMIC DNA]</scope>
    <source>
        <strain evidence="1 2">DSM 25262</strain>
    </source>
</reference>
<dbReference type="Proteomes" id="UP000190961">
    <property type="component" value="Unassembled WGS sequence"/>
</dbReference>
<dbReference type="EMBL" id="FUZU01000001">
    <property type="protein sequence ID" value="SKC47711.1"/>
    <property type="molecule type" value="Genomic_DNA"/>
</dbReference>
<organism evidence="1 2">
    <name type="scientific">Ohtaekwangia koreensis</name>
    <dbReference type="NCBI Taxonomy" id="688867"/>
    <lineage>
        <taxon>Bacteria</taxon>
        <taxon>Pseudomonadati</taxon>
        <taxon>Bacteroidota</taxon>
        <taxon>Cytophagia</taxon>
        <taxon>Cytophagales</taxon>
        <taxon>Fulvivirgaceae</taxon>
        <taxon>Ohtaekwangia</taxon>
    </lineage>
</organism>